<reference evidence="1 2" key="1">
    <citation type="submission" date="2019-03" db="EMBL/GenBank/DDBJ databases">
        <authorList>
            <consortium name="Pathogen Informatics"/>
        </authorList>
    </citation>
    <scope>NUCLEOTIDE SEQUENCE [LARGE SCALE GENOMIC DNA]</scope>
    <source>
        <strain evidence="1 2">NCTC13038</strain>
    </source>
</reference>
<evidence type="ECO:0000313" key="1">
    <source>
        <dbReference type="EMBL" id="VFS64755.1"/>
    </source>
</evidence>
<evidence type="ECO:0000313" key="2">
    <source>
        <dbReference type="Proteomes" id="UP000332594"/>
    </source>
</evidence>
<dbReference type="AlphaFoldDB" id="A0A485AV02"/>
<accession>A0A485AV02</accession>
<dbReference type="Proteomes" id="UP000332594">
    <property type="component" value="Unassembled WGS sequence"/>
</dbReference>
<sequence>MSASRGKPAAAGDIVRLGEGLLLCFRQPLLDQQVKDVRRGFRRLLGGFQRRRLTVGQQGKIEQQAVGVIVGRAEHLAAGNILIDRRNSPLQAHVSGIYRLADRQPLQGGAVGAE</sequence>
<proteinExistence type="predicted"/>
<gene>
    <name evidence="1" type="ORF">NCTC13038_00207</name>
</gene>
<name>A0A485AV02_RAOTE</name>
<organism evidence="1 2">
    <name type="scientific">Raoultella terrigena</name>
    <name type="common">Klebsiella terrigena</name>
    <dbReference type="NCBI Taxonomy" id="577"/>
    <lineage>
        <taxon>Bacteria</taxon>
        <taxon>Pseudomonadati</taxon>
        <taxon>Pseudomonadota</taxon>
        <taxon>Gammaproteobacteria</taxon>
        <taxon>Enterobacterales</taxon>
        <taxon>Enterobacteriaceae</taxon>
        <taxon>Klebsiella/Raoultella group</taxon>
        <taxon>Raoultella</taxon>
    </lineage>
</organism>
<protein>
    <submittedName>
        <fullName evidence="1">Uncharacterized protein</fullName>
    </submittedName>
</protein>
<dbReference type="EMBL" id="CAADJG010000002">
    <property type="protein sequence ID" value="VFS64755.1"/>
    <property type="molecule type" value="Genomic_DNA"/>
</dbReference>